<keyword evidence="2" id="KW-1185">Reference proteome</keyword>
<sequence length="489" mass="56883">MILNMAEINVIHELDIVRKLAELTPIPSERSIFRVHDQLRNENKNAYEPQVVAIGPYHHGKGNLQPMEENKLRYLQQLHNRRNEGTVEGYIEAMREFEQKARKFYAEPISLDSNAFVEMMLLDSCFIIEFLFKCMKPDLRGPNDPIFQIEHIGCGIFRDLVLFENQLPLFIVEELFNMTNNSTYSLDDLLRKFVSFFFWITPDEHFLGTMADIKHLLGQLHYCCCYQFHSKVSQTVELEDIPRKSATEPHEAGCIIVDIKRLLGQLHYCCCYQFRSKVSQTVELEDILRKSATELHEAGIKFKKIERGVGRPQSCSAVPEKNKKKIEERNLFDIRFVNGTMEIPTLLVQDSTESVFRNLIAYEQYLPDKTWHHFTAYHKFMDCLVNTSKDVEILTHHGIIHNFLGENEVVATMLNNLGNNTMVSDIGYEEVYNKLNEHCRKKWNVWLAILRRDYFNNPWALISFLAAAGLLLLTLLQTTFTIHPVGKSN</sequence>
<accession>A0ACC0HFZ8</accession>
<proteinExistence type="predicted"/>
<reference evidence="1 2" key="1">
    <citation type="journal article" date="2022" name="Plant J.">
        <title>Chromosome-level genome of Camellia lanceoleosa provides a valuable resource for understanding genome evolution and self-incompatibility.</title>
        <authorList>
            <person name="Gong W."/>
            <person name="Xiao S."/>
            <person name="Wang L."/>
            <person name="Liao Z."/>
            <person name="Chang Y."/>
            <person name="Mo W."/>
            <person name="Hu G."/>
            <person name="Li W."/>
            <person name="Zhao G."/>
            <person name="Zhu H."/>
            <person name="Hu X."/>
            <person name="Ji K."/>
            <person name="Xiang X."/>
            <person name="Song Q."/>
            <person name="Yuan D."/>
            <person name="Jin S."/>
            <person name="Zhang L."/>
        </authorList>
    </citation>
    <scope>NUCLEOTIDE SEQUENCE [LARGE SCALE GENOMIC DNA]</scope>
    <source>
        <strain evidence="1">SQ_2022a</strain>
    </source>
</reference>
<name>A0ACC0HFZ8_9ERIC</name>
<comment type="caution">
    <text evidence="1">The sequence shown here is derived from an EMBL/GenBank/DDBJ whole genome shotgun (WGS) entry which is preliminary data.</text>
</comment>
<dbReference type="EMBL" id="CM045762">
    <property type="protein sequence ID" value="KAI8012573.1"/>
    <property type="molecule type" value="Genomic_DNA"/>
</dbReference>
<organism evidence="1 2">
    <name type="scientific">Camellia lanceoleosa</name>
    <dbReference type="NCBI Taxonomy" id="1840588"/>
    <lineage>
        <taxon>Eukaryota</taxon>
        <taxon>Viridiplantae</taxon>
        <taxon>Streptophyta</taxon>
        <taxon>Embryophyta</taxon>
        <taxon>Tracheophyta</taxon>
        <taxon>Spermatophyta</taxon>
        <taxon>Magnoliopsida</taxon>
        <taxon>eudicotyledons</taxon>
        <taxon>Gunneridae</taxon>
        <taxon>Pentapetalae</taxon>
        <taxon>asterids</taxon>
        <taxon>Ericales</taxon>
        <taxon>Theaceae</taxon>
        <taxon>Camellia</taxon>
    </lineage>
</organism>
<evidence type="ECO:0000313" key="2">
    <source>
        <dbReference type="Proteomes" id="UP001060215"/>
    </source>
</evidence>
<dbReference type="Proteomes" id="UP001060215">
    <property type="component" value="Chromosome 5"/>
</dbReference>
<gene>
    <name evidence="1" type="ORF">LOK49_LG06G02174</name>
</gene>
<evidence type="ECO:0000313" key="1">
    <source>
        <dbReference type="EMBL" id="KAI8012573.1"/>
    </source>
</evidence>
<protein>
    <submittedName>
        <fullName evidence="1">UPF0481 protein</fullName>
    </submittedName>
</protein>